<reference evidence="2 3" key="1">
    <citation type="submission" date="2018-01" db="EMBL/GenBank/DDBJ databases">
        <title>Genome sequence of Iodobacter sp. strain PCH194 isolated from Indian Trans-Himalaya.</title>
        <authorList>
            <person name="Kumar V."/>
            <person name="Thakur V."/>
            <person name="Kumar S."/>
            <person name="Singh D."/>
        </authorList>
    </citation>
    <scope>NUCLEOTIDE SEQUENCE [LARGE SCALE GENOMIC DNA]</scope>
    <source>
        <strain evidence="2 3">PCH194</strain>
    </source>
</reference>
<evidence type="ECO:0000313" key="2">
    <source>
        <dbReference type="EMBL" id="QBC44014.1"/>
    </source>
</evidence>
<evidence type="ECO:0000256" key="1">
    <source>
        <dbReference type="SAM" id="Phobius"/>
    </source>
</evidence>
<keyword evidence="1" id="KW-0472">Membrane</keyword>
<dbReference type="Proteomes" id="UP000515917">
    <property type="component" value="Chromosome"/>
</dbReference>
<dbReference type="AlphaFoldDB" id="A0A7G3GA43"/>
<accession>A0A7G3GA43</accession>
<keyword evidence="3" id="KW-1185">Reference proteome</keyword>
<organism evidence="2 3">
    <name type="scientific">Iodobacter fluviatilis</name>
    <dbReference type="NCBI Taxonomy" id="537"/>
    <lineage>
        <taxon>Bacteria</taxon>
        <taxon>Pseudomonadati</taxon>
        <taxon>Pseudomonadota</taxon>
        <taxon>Betaproteobacteria</taxon>
        <taxon>Neisseriales</taxon>
        <taxon>Chitinibacteraceae</taxon>
        <taxon>Iodobacter</taxon>
    </lineage>
</organism>
<feature type="transmembrane region" description="Helical" evidence="1">
    <location>
        <begin position="12"/>
        <end position="36"/>
    </location>
</feature>
<protein>
    <submittedName>
        <fullName evidence="2">Uncharacterized protein</fullName>
    </submittedName>
</protein>
<proteinExistence type="predicted"/>
<dbReference type="EMBL" id="CP025781">
    <property type="protein sequence ID" value="QBC44014.1"/>
    <property type="molecule type" value="Genomic_DNA"/>
</dbReference>
<dbReference type="KEGG" id="ifl:C1H71_11015"/>
<gene>
    <name evidence="2" type="ORF">C1H71_11015</name>
</gene>
<keyword evidence="1" id="KW-1133">Transmembrane helix</keyword>
<sequence length="59" mass="6803">MFTKTSKRPANRFYIFCCYLDAGLASLIALITGVSFRLLAIRLRWQLPVLRGDHIRGFD</sequence>
<evidence type="ECO:0000313" key="3">
    <source>
        <dbReference type="Proteomes" id="UP000515917"/>
    </source>
</evidence>
<keyword evidence="1" id="KW-0812">Transmembrane</keyword>
<name>A0A7G3GA43_9NEIS</name>